<keyword evidence="3" id="KW-1185">Reference proteome</keyword>
<evidence type="ECO:0000313" key="2">
    <source>
        <dbReference type="EMBL" id="TWI70778.1"/>
    </source>
</evidence>
<feature type="transmembrane region" description="Helical" evidence="1">
    <location>
        <begin position="93"/>
        <end position="111"/>
    </location>
</feature>
<sequence>MYCSACGNKMEQEHNFCSSCGNTKERDKNSISSGDNSINTIGSEITGSTIHVGDYYSNSNSINPAILNLKRHFVSLPWSSEGRVANRSSLLKLGTWGSIASIVGLFLPYFTEMDYQPHFFMLGFGLFMSLLMLSFILKKFKFTHFFGLMNFEAGAKDGAYLTKTTCDCPWCGSEMKLRMVGPKNHKEHMLLCERNPSQHKIIFDSTAMPDIVE</sequence>
<gene>
    <name evidence="2" type="ORF">LZ24_02199</name>
</gene>
<organism evidence="2 3">
    <name type="scientific">Desulfobotulus alkaliphilus</name>
    <dbReference type="NCBI Taxonomy" id="622671"/>
    <lineage>
        <taxon>Bacteria</taxon>
        <taxon>Pseudomonadati</taxon>
        <taxon>Thermodesulfobacteriota</taxon>
        <taxon>Desulfobacteria</taxon>
        <taxon>Desulfobacterales</taxon>
        <taxon>Desulfobacteraceae</taxon>
        <taxon>Desulfobotulus</taxon>
    </lineage>
</organism>
<name>A0A562RNX1_9BACT</name>
<feature type="transmembrane region" description="Helical" evidence="1">
    <location>
        <begin position="117"/>
        <end position="137"/>
    </location>
</feature>
<comment type="caution">
    <text evidence="2">The sequence shown here is derived from an EMBL/GenBank/DDBJ whole genome shotgun (WGS) entry which is preliminary data.</text>
</comment>
<proteinExistence type="predicted"/>
<dbReference type="EMBL" id="VLLC01000016">
    <property type="protein sequence ID" value="TWI70778.1"/>
    <property type="molecule type" value="Genomic_DNA"/>
</dbReference>
<keyword evidence="1" id="KW-1133">Transmembrane helix</keyword>
<keyword evidence="1" id="KW-0812">Transmembrane</keyword>
<keyword evidence="1" id="KW-0472">Membrane</keyword>
<reference evidence="2 3" key="1">
    <citation type="submission" date="2019-07" db="EMBL/GenBank/DDBJ databases">
        <title>Genome sequencing of 100 strains of the haloalkaliphilic chemolithoautotrophic sulfur-oxidizing bacterium Thioalkalivibrio.</title>
        <authorList>
            <person name="Muyzer G."/>
        </authorList>
    </citation>
    <scope>NUCLEOTIDE SEQUENCE [LARGE SCALE GENOMIC DNA]</scope>
    <source>
        <strain evidence="2 3">ASO4-4</strain>
    </source>
</reference>
<protein>
    <submittedName>
        <fullName evidence="2">Uncharacterized protein</fullName>
    </submittedName>
</protein>
<dbReference type="AlphaFoldDB" id="A0A562RNX1"/>
<dbReference type="Proteomes" id="UP000318307">
    <property type="component" value="Unassembled WGS sequence"/>
</dbReference>
<evidence type="ECO:0000313" key="3">
    <source>
        <dbReference type="Proteomes" id="UP000318307"/>
    </source>
</evidence>
<accession>A0A562RNX1</accession>
<evidence type="ECO:0000256" key="1">
    <source>
        <dbReference type="SAM" id="Phobius"/>
    </source>
</evidence>